<comment type="caution">
    <text evidence="1">The sequence shown here is derived from an EMBL/GenBank/DDBJ whole genome shotgun (WGS) entry which is preliminary data.</text>
</comment>
<evidence type="ECO:0000313" key="2">
    <source>
        <dbReference type="Proteomes" id="UP000807115"/>
    </source>
</evidence>
<dbReference type="EMBL" id="CM027681">
    <property type="protein sequence ID" value="KAG0541996.1"/>
    <property type="molecule type" value="Genomic_DNA"/>
</dbReference>
<protein>
    <submittedName>
        <fullName evidence="1">Uncharacterized protein</fullName>
    </submittedName>
</protein>
<organism evidence="1 2">
    <name type="scientific">Sorghum bicolor</name>
    <name type="common">Sorghum</name>
    <name type="synonym">Sorghum vulgare</name>
    <dbReference type="NCBI Taxonomy" id="4558"/>
    <lineage>
        <taxon>Eukaryota</taxon>
        <taxon>Viridiplantae</taxon>
        <taxon>Streptophyta</taxon>
        <taxon>Embryophyta</taxon>
        <taxon>Tracheophyta</taxon>
        <taxon>Spermatophyta</taxon>
        <taxon>Magnoliopsida</taxon>
        <taxon>Liliopsida</taxon>
        <taxon>Poales</taxon>
        <taxon>Poaceae</taxon>
        <taxon>PACMAD clade</taxon>
        <taxon>Panicoideae</taxon>
        <taxon>Andropogonodae</taxon>
        <taxon>Andropogoneae</taxon>
        <taxon>Sorghinae</taxon>
        <taxon>Sorghum</taxon>
    </lineage>
</organism>
<evidence type="ECO:0000313" key="1">
    <source>
        <dbReference type="EMBL" id="KAG0541996.1"/>
    </source>
</evidence>
<reference evidence="1" key="1">
    <citation type="journal article" date="2019" name="BMC Genomics">
        <title>A new reference genome for Sorghum bicolor reveals high levels of sequence similarity between sweet and grain genotypes: implications for the genetics of sugar metabolism.</title>
        <authorList>
            <person name="Cooper E.A."/>
            <person name="Brenton Z.W."/>
            <person name="Flinn B.S."/>
            <person name="Jenkins J."/>
            <person name="Shu S."/>
            <person name="Flowers D."/>
            <person name="Luo F."/>
            <person name="Wang Y."/>
            <person name="Xia P."/>
            <person name="Barry K."/>
            <person name="Daum C."/>
            <person name="Lipzen A."/>
            <person name="Yoshinaga Y."/>
            <person name="Schmutz J."/>
            <person name="Saski C."/>
            <person name="Vermerris W."/>
            <person name="Kresovich S."/>
        </authorList>
    </citation>
    <scope>NUCLEOTIDE SEQUENCE</scope>
</reference>
<dbReference type="AlphaFoldDB" id="A0A921RKP1"/>
<gene>
    <name evidence="1" type="ORF">BDA96_02G064600</name>
</gene>
<proteinExistence type="predicted"/>
<dbReference type="Proteomes" id="UP000807115">
    <property type="component" value="Chromosome 2"/>
</dbReference>
<reference evidence="1" key="2">
    <citation type="submission" date="2020-10" db="EMBL/GenBank/DDBJ databases">
        <authorList>
            <person name="Cooper E.A."/>
            <person name="Brenton Z.W."/>
            <person name="Flinn B.S."/>
            <person name="Jenkins J."/>
            <person name="Shu S."/>
            <person name="Flowers D."/>
            <person name="Luo F."/>
            <person name="Wang Y."/>
            <person name="Xia P."/>
            <person name="Barry K."/>
            <person name="Daum C."/>
            <person name="Lipzen A."/>
            <person name="Yoshinaga Y."/>
            <person name="Schmutz J."/>
            <person name="Saski C."/>
            <person name="Vermerris W."/>
            <person name="Kresovich S."/>
        </authorList>
    </citation>
    <scope>NUCLEOTIDE SEQUENCE</scope>
</reference>
<sequence length="114" mass="12245">MWRRANDPSTHAGGGAIFIVASATDPDGGHHSIISRCFNGASFLFASTTDPAAAPTLPSALTTATPTLRLREVAPIHIYCPSSLWDWFVCNPGRMSCCTHWLLYADRVQALAVS</sequence>
<name>A0A921RKP1_SORBI</name>
<accession>A0A921RKP1</accession>